<evidence type="ECO:0000313" key="1">
    <source>
        <dbReference type="EMBL" id="VAW78442.1"/>
    </source>
</evidence>
<proteinExistence type="predicted"/>
<dbReference type="AlphaFoldDB" id="A0A3B0YT39"/>
<name>A0A3B0YT39_9ZZZZ</name>
<dbReference type="EMBL" id="UOFN01000095">
    <property type="protein sequence ID" value="VAW78442.1"/>
    <property type="molecule type" value="Genomic_DNA"/>
</dbReference>
<accession>A0A3B0YT39</accession>
<protein>
    <submittedName>
        <fullName evidence="1">Uncharacterized protein</fullName>
    </submittedName>
</protein>
<organism evidence="1">
    <name type="scientific">hydrothermal vent metagenome</name>
    <dbReference type="NCBI Taxonomy" id="652676"/>
    <lineage>
        <taxon>unclassified sequences</taxon>
        <taxon>metagenomes</taxon>
        <taxon>ecological metagenomes</taxon>
    </lineage>
</organism>
<sequence>MRLSVNSNANSGLNPAKAIAQQKLADYGDTRDFFPSLPFNEDDAALTHEFVLAFEQASETYTSHFLIYSSNITSRSGRYHINDCRACGVNLSIFEFRETAKKTPWSLEMEDIGFAETGSMGMMSKDMRTIRTGRNRYSILLQDSGSMGGAGWSLARLYAKTGGAFRKVFTTHINYDFPINMDHDNERVAWEASLKMDEAQDKDFFDIVLDIDETQYTDTNTHGKDNIIKYRTTCQRQYAFNGKEYAPVDFEKPRNTLAEGYPCSWESKRERYEALIAEDF</sequence>
<reference evidence="1" key="1">
    <citation type="submission" date="2018-06" db="EMBL/GenBank/DDBJ databases">
        <authorList>
            <person name="Zhirakovskaya E."/>
        </authorList>
    </citation>
    <scope>NUCLEOTIDE SEQUENCE</scope>
</reference>
<gene>
    <name evidence="1" type="ORF">MNBD_GAMMA15-1492</name>
</gene>